<sequence length="57" mass="6423">CTLKHIPVVLWHTASIETLDISRNKIGYIVGEIGNLTNLRHLRLCQMDLDTLPPEIG</sequence>
<feature type="non-terminal residue" evidence="1">
    <location>
        <position position="1"/>
    </location>
</feature>
<feature type="non-terminal residue" evidence="1">
    <location>
        <position position="57"/>
    </location>
</feature>
<evidence type="ECO:0000313" key="1">
    <source>
        <dbReference type="EMBL" id="CAF5014911.1"/>
    </source>
</evidence>
<reference evidence="1" key="1">
    <citation type="submission" date="2021-02" db="EMBL/GenBank/DDBJ databases">
        <authorList>
            <person name="Nowell W R."/>
        </authorList>
    </citation>
    <scope>NUCLEOTIDE SEQUENCE</scope>
</reference>
<dbReference type="EMBL" id="CAJOBI010209722">
    <property type="protein sequence ID" value="CAF5014911.1"/>
    <property type="molecule type" value="Genomic_DNA"/>
</dbReference>
<proteinExistence type="predicted"/>
<dbReference type="AlphaFoldDB" id="A0A8S3DHN9"/>
<comment type="caution">
    <text evidence="1">The sequence shown here is derived from an EMBL/GenBank/DDBJ whole genome shotgun (WGS) entry which is preliminary data.</text>
</comment>
<name>A0A8S3DHN9_9BILA</name>
<dbReference type="Pfam" id="PF00560">
    <property type="entry name" value="LRR_1"/>
    <property type="match status" value="1"/>
</dbReference>
<organism evidence="1 2">
    <name type="scientific">Rotaria magnacalcarata</name>
    <dbReference type="NCBI Taxonomy" id="392030"/>
    <lineage>
        <taxon>Eukaryota</taxon>
        <taxon>Metazoa</taxon>
        <taxon>Spiralia</taxon>
        <taxon>Gnathifera</taxon>
        <taxon>Rotifera</taxon>
        <taxon>Eurotatoria</taxon>
        <taxon>Bdelloidea</taxon>
        <taxon>Philodinida</taxon>
        <taxon>Philodinidae</taxon>
        <taxon>Rotaria</taxon>
    </lineage>
</organism>
<dbReference type="InterPro" id="IPR001611">
    <property type="entry name" value="Leu-rich_rpt"/>
</dbReference>
<protein>
    <submittedName>
        <fullName evidence="1">Uncharacterized protein</fullName>
    </submittedName>
</protein>
<dbReference type="SUPFAM" id="SSF52075">
    <property type="entry name" value="Outer arm dynein light chain 1"/>
    <property type="match status" value="1"/>
</dbReference>
<accession>A0A8S3DHN9</accession>
<dbReference type="Gene3D" id="3.80.10.10">
    <property type="entry name" value="Ribonuclease Inhibitor"/>
    <property type="match status" value="1"/>
</dbReference>
<gene>
    <name evidence="1" type="ORF">SMN809_LOCUS57373</name>
</gene>
<dbReference type="InterPro" id="IPR032675">
    <property type="entry name" value="LRR_dom_sf"/>
</dbReference>
<evidence type="ECO:0000313" key="2">
    <source>
        <dbReference type="Proteomes" id="UP000676336"/>
    </source>
</evidence>
<dbReference type="Proteomes" id="UP000676336">
    <property type="component" value="Unassembled WGS sequence"/>
</dbReference>